<dbReference type="GO" id="GO:0016829">
    <property type="term" value="F:lyase activity"/>
    <property type="evidence" value="ECO:0007669"/>
    <property type="project" value="UniProtKB-KW"/>
</dbReference>
<dbReference type="InterPro" id="IPR025870">
    <property type="entry name" value="Glyoxalase-like_dom"/>
</dbReference>
<dbReference type="SUPFAM" id="SSF54593">
    <property type="entry name" value="Glyoxalase/Bleomycin resistance protein/Dihydroxybiphenyl dioxygenase"/>
    <property type="match status" value="1"/>
</dbReference>
<evidence type="ECO:0000313" key="7">
    <source>
        <dbReference type="Proteomes" id="UP000199494"/>
    </source>
</evidence>
<evidence type="ECO:0000256" key="4">
    <source>
        <dbReference type="RuleBase" id="RU003707"/>
    </source>
</evidence>
<dbReference type="NCBIfam" id="NF006100">
    <property type="entry name" value="PRK08252.1"/>
    <property type="match status" value="1"/>
</dbReference>
<gene>
    <name evidence="6" type="ORF">SAMN05421630_1011036</name>
</gene>
<dbReference type="GO" id="GO:0006635">
    <property type="term" value="P:fatty acid beta-oxidation"/>
    <property type="evidence" value="ECO:0007669"/>
    <property type="project" value="TreeGrafter"/>
</dbReference>
<evidence type="ECO:0000313" key="6">
    <source>
        <dbReference type="EMBL" id="SDC26265.1"/>
    </source>
</evidence>
<evidence type="ECO:0000256" key="5">
    <source>
        <dbReference type="SAM" id="MobiDB-lite"/>
    </source>
</evidence>
<feature type="compositionally biased region" description="Basic and acidic residues" evidence="5">
    <location>
        <begin position="530"/>
        <end position="550"/>
    </location>
</feature>
<evidence type="ECO:0000256" key="3">
    <source>
        <dbReference type="ARBA" id="ARBA00023239"/>
    </source>
</evidence>
<dbReference type="Gene3D" id="1.10.12.10">
    <property type="entry name" value="Lyase 2-enoyl-coa Hydratase, Chain A, domain 2"/>
    <property type="match status" value="1"/>
</dbReference>
<proteinExistence type="inferred from homology"/>
<dbReference type="Gene3D" id="3.10.180.10">
    <property type="entry name" value="2,3-Dihydroxybiphenyl 1,2-Dioxygenase, domain 1"/>
    <property type="match status" value="1"/>
</dbReference>
<dbReference type="Gene3D" id="3.90.226.10">
    <property type="entry name" value="2-enoyl-CoA Hydratase, Chain A, domain 1"/>
    <property type="match status" value="1"/>
</dbReference>
<dbReference type="Pfam" id="PF00378">
    <property type="entry name" value="ECH_1"/>
    <property type="match status" value="1"/>
</dbReference>
<sequence>MTERFEFDHLSIAVRRPLATARQLRAELGAEPLTGGILPQFRYLLMHVGDVSNGHVRGGRLELISTPEDPPEHTAASGFMHRFLAKHGERAHHLSFNVPDLRAARSALHEAGFHTIQEDLDFPGWQEVFLPPDQLHGMLIQIASTPAPIRTEALLGTRERDWSSLPNNRGATDPGWWEPLWNSPPPPHAETGYLGSIVVGTSDLARSDVLFTILRGVPEPVSFPGAVARKYVWPTGSIILVEGEPGVRGAVVTFPGTRTRAAWQIGDVPVADSPEDVTPHGASVPERPATPVFVRRADRVAGVAHVVIDRPEARNAINTEVARQLGAEFDRCDRDPAVRVIVLSGAPLPDGRGTFSAGLDLKAFAASGDIGEIPGRGFAGLAERPPVTPIIAAVEGFALAGGFEIALACDLIVAAADARFGLPEVTRGLVADGGSLLRLPERIPAAIAMELALTGTDVTAETLERLGIVNRVVPGGEAVEGAHELASAIARNAPLALTATKRILSRASRAVDGGAWAEQRAIAEPVWTSDDAREGASAFAERRDPEFRGE</sequence>
<evidence type="ECO:0000256" key="1">
    <source>
        <dbReference type="ARBA" id="ARBA00005254"/>
    </source>
</evidence>
<dbReference type="InterPro" id="IPR029068">
    <property type="entry name" value="Glyas_Bleomycin-R_OHBP_Dase"/>
</dbReference>
<dbReference type="InterPro" id="IPR029045">
    <property type="entry name" value="ClpP/crotonase-like_dom_sf"/>
</dbReference>
<evidence type="ECO:0000256" key="2">
    <source>
        <dbReference type="ARBA" id="ARBA00023098"/>
    </source>
</evidence>
<keyword evidence="7" id="KW-1185">Reference proteome</keyword>
<protein>
    <submittedName>
        <fullName evidence="6">Enoyl-CoA hydratase/carnithine racemase</fullName>
    </submittedName>
</protein>
<dbReference type="InterPro" id="IPR037523">
    <property type="entry name" value="VOC_core"/>
</dbReference>
<dbReference type="Pfam" id="PF13468">
    <property type="entry name" value="Glyoxalase_3"/>
    <property type="match status" value="1"/>
</dbReference>
<keyword evidence="3" id="KW-0456">Lyase</keyword>
<dbReference type="OrthoDB" id="4284283at2"/>
<dbReference type="CDD" id="cd06558">
    <property type="entry name" value="crotonase-like"/>
    <property type="match status" value="1"/>
</dbReference>
<dbReference type="InterPro" id="IPR018376">
    <property type="entry name" value="Enoyl-CoA_hyd/isom_CS"/>
</dbReference>
<dbReference type="PANTHER" id="PTHR11941">
    <property type="entry name" value="ENOYL-COA HYDRATASE-RELATED"/>
    <property type="match status" value="1"/>
</dbReference>
<reference evidence="6 7" key="1">
    <citation type="submission" date="2016-10" db="EMBL/GenBank/DDBJ databases">
        <authorList>
            <person name="de Groot N.N."/>
        </authorList>
    </citation>
    <scope>NUCLEOTIDE SEQUENCE [LARGE SCALE GENOMIC DNA]</scope>
    <source>
        <strain evidence="6 7">CGMCC 4.5506</strain>
    </source>
</reference>
<organism evidence="6 7">
    <name type="scientific">Prauserella marina</name>
    <dbReference type="NCBI Taxonomy" id="530584"/>
    <lineage>
        <taxon>Bacteria</taxon>
        <taxon>Bacillati</taxon>
        <taxon>Actinomycetota</taxon>
        <taxon>Actinomycetes</taxon>
        <taxon>Pseudonocardiales</taxon>
        <taxon>Pseudonocardiaceae</taxon>
        <taxon>Prauserella</taxon>
    </lineage>
</organism>
<dbReference type="SUPFAM" id="SSF52096">
    <property type="entry name" value="ClpP/crotonase"/>
    <property type="match status" value="1"/>
</dbReference>
<keyword evidence="2" id="KW-0443">Lipid metabolism</keyword>
<feature type="region of interest" description="Disordered" evidence="5">
    <location>
        <begin position="527"/>
        <end position="550"/>
    </location>
</feature>
<dbReference type="InterPro" id="IPR014748">
    <property type="entry name" value="Enoyl-CoA_hydra_C"/>
</dbReference>
<dbReference type="PROSITE" id="PS51819">
    <property type="entry name" value="VOC"/>
    <property type="match status" value="1"/>
</dbReference>
<dbReference type="InterPro" id="IPR001753">
    <property type="entry name" value="Enoyl-CoA_hydra/iso"/>
</dbReference>
<dbReference type="STRING" id="530584.SAMN05421630_1011036"/>
<dbReference type="Proteomes" id="UP000199494">
    <property type="component" value="Unassembled WGS sequence"/>
</dbReference>
<name>A0A1G6K6M7_9PSEU</name>
<dbReference type="PANTHER" id="PTHR11941:SF169">
    <property type="entry name" value="(7AS)-7A-METHYL-1,5-DIOXO-2,3,5,6,7,7A-HEXAHYDRO-1H-INDENE-CARBOXYL-COA HYDROLASE"/>
    <property type="match status" value="1"/>
</dbReference>
<accession>A0A1G6K6M7</accession>
<dbReference type="PROSITE" id="PS00166">
    <property type="entry name" value="ENOYL_COA_HYDRATASE"/>
    <property type="match status" value="1"/>
</dbReference>
<comment type="similarity">
    <text evidence="1 4">Belongs to the enoyl-CoA hydratase/isomerase family.</text>
</comment>
<dbReference type="AlphaFoldDB" id="A0A1G6K6M7"/>
<dbReference type="EMBL" id="FMZE01000001">
    <property type="protein sequence ID" value="SDC26265.1"/>
    <property type="molecule type" value="Genomic_DNA"/>
</dbReference>